<protein>
    <submittedName>
        <fullName evidence="2">Uncharacterized protein</fullName>
    </submittedName>
</protein>
<feature type="non-terminal residue" evidence="2">
    <location>
        <position position="1"/>
    </location>
</feature>
<keyword evidence="3" id="KW-1185">Reference proteome</keyword>
<dbReference type="EMBL" id="ML769466">
    <property type="protein sequence ID" value="KAE9399690.1"/>
    <property type="molecule type" value="Genomic_DNA"/>
</dbReference>
<feature type="non-terminal residue" evidence="2">
    <location>
        <position position="113"/>
    </location>
</feature>
<feature type="transmembrane region" description="Helical" evidence="1">
    <location>
        <begin position="70"/>
        <end position="93"/>
    </location>
</feature>
<feature type="transmembrane region" description="Helical" evidence="1">
    <location>
        <begin position="34"/>
        <end position="58"/>
    </location>
</feature>
<name>A0A6A4HPL6_9AGAR</name>
<sequence>IIMELLIGVLFGFIHCIAWTFQFPTTVERELWRIMSLCITIIPLMILVGCSAMAMADFESEALVDLGRMAIAIFLLVYMFARLSTFVLVFILLRDLPAGVLEDVQWSKFIPHV</sequence>
<evidence type="ECO:0000313" key="2">
    <source>
        <dbReference type="EMBL" id="KAE9399690.1"/>
    </source>
</evidence>
<dbReference type="Proteomes" id="UP000799118">
    <property type="component" value="Unassembled WGS sequence"/>
</dbReference>
<evidence type="ECO:0000256" key="1">
    <source>
        <dbReference type="SAM" id="Phobius"/>
    </source>
</evidence>
<dbReference type="PANTHER" id="PTHR35043">
    <property type="entry name" value="TRANSCRIPTION FACTOR DOMAIN-CONTAINING PROTEIN"/>
    <property type="match status" value="1"/>
</dbReference>
<proteinExistence type="predicted"/>
<accession>A0A6A4HPL6</accession>
<organism evidence="2 3">
    <name type="scientific">Gymnopus androsaceus JB14</name>
    <dbReference type="NCBI Taxonomy" id="1447944"/>
    <lineage>
        <taxon>Eukaryota</taxon>
        <taxon>Fungi</taxon>
        <taxon>Dikarya</taxon>
        <taxon>Basidiomycota</taxon>
        <taxon>Agaricomycotina</taxon>
        <taxon>Agaricomycetes</taxon>
        <taxon>Agaricomycetidae</taxon>
        <taxon>Agaricales</taxon>
        <taxon>Marasmiineae</taxon>
        <taxon>Omphalotaceae</taxon>
        <taxon>Gymnopus</taxon>
    </lineage>
</organism>
<keyword evidence="1" id="KW-1133">Transmembrane helix</keyword>
<reference evidence="2" key="1">
    <citation type="journal article" date="2019" name="Environ. Microbiol.">
        <title>Fungal ecological strategies reflected in gene transcription - a case study of two litter decomposers.</title>
        <authorList>
            <person name="Barbi F."/>
            <person name="Kohler A."/>
            <person name="Barry K."/>
            <person name="Baskaran P."/>
            <person name="Daum C."/>
            <person name="Fauchery L."/>
            <person name="Ihrmark K."/>
            <person name="Kuo A."/>
            <person name="LaButti K."/>
            <person name="Lipzen A."/>
            <person name="Morin E."/>
            <person name="Grigoriev I.V."/>
            <person name="Henrissat B."/>
            <person name="Lindahl B."/>
            <person name="Martin F."/>
        </authorList>
    </citation>
    <scope>NUCLEOTIDE SEQUENCE</scope>
    <source>
        <strain evidence="2">JB14</strain>
    </source>
</reference>
<dbReference type="AlphaFoldDB" id="A0A6A4HPL6"/>
<evidence type="ECO:0000313" key="3">
    <source>
        <dbReference type="Proteomes" id="UP000799118"/>
    </source>
</evidence>
<gene>
    <name evidence="2" type="ORF">BT96DRAFT_741797</name>
</gene>
<dbReference type="PANTHER" id="PTHR35043:SF7">
    <property type="entry name" value="TRANSCRIPTION FACTOR DOMAIN-CONTAINING PROTEIN"/>
    <property type="match status" value="1"/>
</dbReference>
<keyword evidence="1" id="KW-0812">Transmembrane</keyword>
<dbReference type="OrthoDB" id="9451547at2759"/>
<keyword evidence="1" id="KW-0472">Membrane</keyword>